<sequence>MMSLAIRTRVESSYRQAKFSPRDEPVQRRTHLREEPVAASHRAYFLDELNADSTPLPKRRGGATHPPNPIGFGRHSAAPVDKVAYEEATHLGWHTYRYHDAPTYYIPTNLLDDEIPSNMNDSRSASTWYHFQGSAAPSHARSQRTGGMDDCYSFGDQLWSASTWWHFEGPAQPSDALPHDLEPSLPGDLFAACPPHIAVPRSEISVPPDFSLQSPSPPTSHADGSLWCAGSSQSWSSTEDPTSMNSSTTSSPSLPIPCSHPKPPTGSHLPRGRKHYGPFEACSREDVLYADSSDAGTEAPWQDREARFAALRALAEWTPEDRIAEQPVQPTEEGNGWSLKEMEAYMMRVRNRLLAAWHTHPAPREPSRAQRDPCPVIVHARPVHFDMVVNTIVAGLETQCEWISLEIRGIIQKYVLALFVLESHFFRHSVSRVQGSDIWATEMPWRLTSQSRGASRNAVMHRDFRRGVASKREGSGGSRGLGPEKPGVNALNAVQSLGVVVAADYCLAITVCKDFRSDFCGLGYGENGIYDGVRHPLPFRAQECEL</sequence>
<comment type="caution">
    <text evidence="2">The sequence shown here is derived from an EMBL/GenBank/DDBJ whole genome shotgun (WGS) entry which is preliminary data.</text>
</comment>
<evidence type="ECO:0000256" key="1">
    <source>
        <dbReference type="SAM" id="MobiDB-lite"/>
    </source>
</evidence>
<reference evidence="2" key="1">
    <citation type="submission" date="2023-03" db="EMBL/GenBank/DDBJ databases">
        <title>Massive genome expansion in bonnet fungi (Mycena s.s.) driven by repeated elements and novel gene families across ecological guilds.</title>
        <authorList>
            <consortium name="Lawrence Berkeley National Laboratory"/>
            <person name="Harder C.B."/>
            <person name="Miyauchi S."/>
            <person name="Viragh M."/>
            <person name="Kuo A."/>
            <person name="Thoen E."/>
            <person name="Andreopoulos B."/>
            <person name="Lu D."/>
            <person name="Skrede I."/>
            <person name="Drula E."/>
            <person name="Henrissat B."/>
            <person name="Morin E."/>
            <person name="Kohler A."/>
            <person name="Barry K."/>
            <person name="LaButti K."/>
            <person name="Morin E."/>
            <person name="Salamov A."/>
            <person name="Lipzen A."/>
            <person name="Mereny Z."/>
            <person name="Hegedus B."/>
            <person name="Baldrian P."/>
            <person name="Stursova M."/>
            <person name="Weitz H."/>
            <person name="Taylor A."/>
            <person name="Grigoriev I.V."/>
            <person name="Nagy L.G."/>
            <person name="Martin F."/>
            <person name="Kauserud H."/>
        </authorList>
    </citation>
    <scope>NUCLEOTIDE SEQUENCE</scope>
    <source>
        <strain evidence="2">CBHHK188m</strain>
    </source>
</reference>
<feature type="compositionally biased region" description="Pro residues" evidence="1">
    <location>
        <begin position="254"/>
        <end position="264"/>
    </location>
</feature>
<feature type="region of interest" description="Disordered" evidence="1">
    <location>
        <begin position="208"/>
        <end position="276"/>
    </location>
</feature>
<accession>A0AAD7K6B1</accession>
<feature type="compositionally biased region" description="Polar residues" evidence="1">
    <location>
        <begin position="230"/>
        <end position="240"/>
    </location>
</feature>
<dbReference type="EMBL" id="JARJLG010000012">
    <property type="protein sequence ID" value="KAJ7776520.1"/>
    <property type="molecule type" value="Genomic_DNA"/>
</dbReference>
<organism evidence="2 3">
    <name type="scientific">Mycena maculata</name>
    <dbReference type="NCBI Taxonomy" id="230809"/>
    <lineage>
        <taxon>Eukaryota</taxon>
        <taxon>Fungi</taxon>
        <taxon>Dikarya</taxon>
        <taxon>Basidiomycota</taxon>
        <taxon>Agaricomycotina</taxon>
        <taxon>Agaricomycetes</taxon>
        <taxon>Agaricomycetidae</taxon>
        <taxon>Agaricales</taxon>
        <taxon>Marasmiineae</taxon>
        <taxon>Mycenaceae</taxon>
        <taxon>Mycena</taxon>
    </lineage>
</organism>
<protein>
    <submittedName>
        <fullName evidence="2">Uncharacterized protein</fullName>
    </submittedName>
</protein>
<gene>
    <name evidence="2" type="ORF">DFH07DRAFT_936844</name>
</gene>
<dbReference type="Proteomes" id="UP001215280">
    <property type="component" value="Unassembled WGS sequence"/>
</dbReference>
<keyword evidence="3" id="KW-1185">Reference proteome</keyword>
<evidence type="ECO:0000313" key="3">
    <source>
        <dbReference type="Proteomes" id="UP001215280"/>
    </source>
</evidence>
<proteinExistence type="predicted"/>
<evidence type="ECO:0000313" key="2">
    <source>
        <dbReference type="EMBL" id="KAJ7776520.1"/>
    </source>
</evidence>
<feature type="compositionally biased region" description="Low complexity" evidence="1">
    <location>
        <begin position="241"/>
        <end position="253"/>
    </location>
</feature>
<name>A0AAD7K6B1_9AGAR</name>
<dbReference type="AlphaFoldDB" id="A0AAD7K6B1"/>
<feature type="region of interest" description="Disordered" evidence="1">
    <location>
        <begin position="52"/>
        <end position="72"/>
    </location>
</feature>